<dbReference type="RefSeq" id="WP_008169384.1">
    <property type="nucleotide sequence ID" value="NZ_AGTR01000003.1"/>
</dbReference>
<protein>
    <recommendedName>
        <fullName evidence="1">Antitoxin Xre/MbcA/ParS-like toxin-binding domain-containing protein</fullName>
    </recommendedName>
</protein>
<proteinExistence type="predicted"/>
<dbReference type="PATRIC" id="fig|1094979.3.peg.144"/>
<organism evidence="2 3">
    <name type="scientific">Marinobacter manganoxydans MnI7-9</name>
    <dbReference type="NCBI Taxonomy" id="1094979"/>
    <lineage>
        <taxon>Bacteria</taxon>
        <taxon>Pseudomonadati</taxon>
        <taxon>Pseudomonadota</taxon>
        <taxon>Gammaproteobacteria</taxon>
        <taxon>Pseudomonadales</taxon>
        <taxon>Marinobacteraceae</taxon>
        <taxon>Marinobacter</taxon>
    </lineage>
</organism>
<gene>
    <name evidence="2" type="ORF">KYE_00761</name>
</gene>
<evidence type="ECO:0000313" key="2">
    <source>
        <dbReference type="EMBL" id="EHJ06476.1"/>
    </source>
</evidence>
<accession>G6YMV0</accession>
<keyword evidence="3" id="KW-1185">Reference proteome</keyword>
<dbReference type="AlphaFoldDB" id="G6YMV0"/>
<name>G6YMV0_9GAMM</name>
<sequence>MDNDKDRVIRSVAEELGVAGDKLVEIASSNRYPGEDVAQLFQELRHSMIAAIGDDRENLAHWLETPNEALKGRPIDQLTSVQGFQHVIEYLDIASFKWR</sequence>
<dbReference type="Proteomes" id="UP000003208">
    <property type="component" value="Unassembled WGS sequence"/>
</dbReference>
<feature type="domain" description="Antitoxin Xre/MbcA/ParS-like toxin-binding" evidence="1">
    <location>
        <begin position="53"/>
        <end position="92"/>
    </location>
</feature>
<evidence type="ECO:0000259" key="1">
    <source>
        <dbReference type="Pfam" id="PF09722"/>
    </source>
</evidence>
<dbReference type="InterPro" id="IPR024467">
    <property type="entry name" value="Xre/MbcA/ParS-like_toxin-bd"/>
</dbReference>
<evidence type="ECO:0000313" key="3">
    <source>
        <dbReference type="Proteomes" id="UP000003208"/>
    </source>
</evidence>
<dbReference type="Pfam" id="PF09722">
    <property type="entry name" value="Xre_MbcA_ParS_C"/>
    <property type="match status" value="1"/>
</dbReference>
<dbReference type="EMBL" id="AGTR01000003">
    <property type="protein sequence ID" value="EHJ06476.1"/>
    <property type="molecule type" value="Genomic_DNA"/>
</dbReference>
<reference evidence="2 3" key="1">
    <citation type="journal article" date="2012" name="J. Bacteriol.">
        <title>Genome sequence of deep-sea manganese-oxidizing bacterium Marinobacter manganoxydans MnI7-9.</title>
        <authorList>
            <person name="Wang H."/>
            <person name="Li H."/>
            <person name="Shao Z."/>
            <person name="Liao S."/>
            <person name="Johnstone L."/>
            <person name="Rensing C."/>
            <person name="Wang G."/>
        </authorList>
    </citation>
    <scope>NUCLEOTIDE SEQUENCE [LARGE SCALE GENOMIC DNA]</scope>
    <source>
        <strain evidence="2 3">MnI7-9</strain>
    </source>
</reference>